<accession>A0A2G9YVS4</accession>
<dbReference type="PANTHER" id="PTHR34504">
    <property type="entry name" value="ANTITOXIN HICB"/>
    <property type="match status" value="1"/>
</dbReference>
<feature type="domain" description="HicB-like antitoxin of toxin-antitoxin system" evidence="1">
    <location>
        <begin position="6"/>
        <end position="63"/>
    </location>
</feature>
<name>A0A2G9YVS4_9BACT</name>
<dbReference type="AlphaFoldDB" id="A0A2G9YVS4"/>
<organism evidence="2 3">
    <name type="scientific">Candidatus Nealsonbacteria bacterium CG23_combo_of_CG06-09_8_20_14_all_39_17</name>
    <dbReference type="NCBI Taxonomy" id="1974722"/>
    <lineage>
        <taxon>Bacteria</taxon>
        <taxon>Candidatus Nealsoniibacteriota</taxon>
    </lineage>
</organism>
<comment type="caution">
    <text evidence="2">The sequence shown here is derived from an EMBL/GenBank/DDBJ whole genome shotgun (WGS) entry which is preliminary data.</text>
</comment>
<dbReference type="InterPro" id="IPR031807">
    <property type="entry name" value="HicB-like"/>
</dbReference>
<dbReference type="Proteomes" id="UP000229976">
    <property type="component" value="Unassembled WGS sequence"/>
</dbReference>
<protein>
    <submittedName>
        <fullName evidence="2">HicB family protein</fullName>
    </submittedName>
</protein>
<evidence type="ECO:0000313" key="2">
    <source>
        <dbReference type="EMBL" id="PIP22853.1"/>
    </source>
</evidence>
<dbReference type="InterPro" id="IPR035069">
    <property type="entry name" value="TTHA1013/TTHA0281-like"/>
</dbReference>
<sequence>MTNYRFTIVIEKDKDGFFALCPELQGCYAQGETYEESLINIKDALRLHVKDRAEQKEKICVSKRNPRMTIKLKSHSNKTAQWWWALYSRKAILELLNNR</sequence>
<gene>
    <name evidence="2" type="ORF">COX37_01785</name>
</gene>
<dbReference type="InterPro" id="IPR051404">
    <property type="entry name" value="TA_system_antitoxin"/>
</dbReference>
<dbReference type="EMBL" id="PCRO01000022">
    <property type="protein sequence ID" value="PIP22853.1"/>
    <property type="molecule type" value="Genomic_DNA"/>
</dbReference>
<dbReference type="Gene3D" id="3.30.160.250">
    <property type="match status" value="1"/>
</dbReference>
<dbReference type="SUPFAM" id="SSF143100">
    <property type="entry name" value="TTHA1013/TTHA0281-like"/>
    <property type="match status" value="1"/>
</dbReference>
<proteinExistence type="predicted"/>
<reference evidence="2 3" key="1">
    <citation type="submission" date="2017-09" db="EMBL/GenBank/DDBJ databases">
        <title>Depth-based differentiation of microbial function through sediment-hosted aquifers and enrichment of novel symbionts in the deep terrestrial subsurface.</title>
        <authorList>
            <person name="Probst A.J."/>
            <person name="Ladd B."/>
            <person name="Jarett J.K."/>
            <person name="Geller-Mcgrath D.E."/>
            <person name="Sieber C.M."/>
            <person name="Emerson J.B."/>
            <person name="Anantharaman K."/>
            <person name="Thomas B.C."/>
            <person name="Malmstrom R."/>
            <person name="Stieglmeier M."/>
            <person name="Klingl A."/>
            <person name="Woyke T."/>
            <person name="Ryan C.M."/>
            <person name="Banfield J.F."/>
        </authorList>
    </citation>
    <scope>NUCLEOTIDE SEQUENCE [LARGE SCALE GENOMIC DNA]</scope>
    <source>
        <strain evidence="2">CG23_combo_of_CG06-09_8_20_14_all_39_17</strain>
    </source>
</reference>
<dbReference type="Pfam" id="PF15919">
    <property type="entry name" value="HicB_lk_antitox"/>
    <property type="match status" value="1"/>
</dbReference>
<dbReference type="PANTHER" id="PTHR34504:SF2">
    <property type="entry name" value="UPF0150 PROTEIN SSL0259"/>
    <property type="match status" value="1"/>
</dbReference>
<evidence type="ECO:0000313" key="3">
    <source>
        <dbReference type="Proteomes" id="UP000229976"/>
    </source>
</evidence>
<evidence type="ECO:0000259" key="1">
    <source>
        <dbReference type="Pfam" id="PF15919"/>
    </source>
</evidence>